<accession>A0ABQ2H5K5</accession>
<evidence type="ECO:0000313" key="2">
    <source>
        <dbReference type="Proteomes" id="UP000616499"/>
    </source>
</evidence>
<proteinExistence type="predicted"/>
<dbReference type="Proteomes" id="UP000616499">
    <property type="component" value="Unassembled WGS sequence"/>
</dbReference>
<protein>
    <recommendedName>
        <fullName evidence="3">DUF1652 domain-containing protein</fullName>
    </recommendedName>
</protein>
<dbReference type="EMBL" id="BMNW01000024">
    <property type="protein sequence ID" value="GGM31478.1"/>
    <property type="molecule type" value="Genomic_DNA"/>
</dbReference>
<reference evidence="2" key="1">
    <citation type="journal article" date="2019" name="Int. J. Syst. Evol. Microbiol.">
        <title>The Global Catalogue of Microorganisms (GCM) 10K type strain sequencing project: providing services to taxonomists for standard genome sequencing and annotation.</title>
        <authorList>
            <consortium name="The Broad Institute Genomics Platform"/>
            <consortium name="The Broad Institute Genome Sequencing Center for Infectious Disease"/>
            <person name="Wu L."/>
            <person name="Ma J."/>
        </authorList>
    </citation>
    <scope>NUCLEOTIDE SEQUENCE [LARGE SCALE GENOMIC DNA]</scope>
    <source>
        <strain evidence="2">JCM 13501</strain>
    </source>
</reference>
<organism evidence="1 2">
    <name type="scientific">Pseudomonas asuensis</name>
    <dbReference type="NCBI Taxonomy" id="1825787"/>
    <lineage>
        <taxon>Bacteria</taxon>
        <taxon>Pseudomonadati</taxon>
        <taxon>Pseudomonadota</taxon>
        <taxon>Gammaproteobacteria</taxon>
        <taxon>Pseudomonadales</taxon>
        <taxon>Pseudomonadaceae</taxon>
        <taxon>Pseudomonas</taxon>
    </lineage>
</organism>
<dbReference type="RefSeq" id="WP_188868627.1">
    <property type="nucleotide sequence ID" value="NZ_BMNW01000024.1"/>
</dbReference>
<evidence type="ECO:0008006" key="3">
    <source>
        <dbReference type="Google" id="ProtNLM"/>
    </source>
</evidence>
<sequence>MDAIDEHQLFDFARNGAISHMTMQEMEPGRYCLVVALTWRTTGECVLYNARKSPRTWANLNTLAEYIRRLEGPRAPIILELYSAEEES</sequence>
<keyword evidence="2" id="KW-1185">Reference proteome</keyword>
<comment type="caution">
    <text evidence="1">The sequence shown here is derived from an EMBL/GenBank/DDBJ whole genome shotgun (WGS) entry which is preliminary data.</text>
</comment>
<evidence type="ECO:0000313" key="1">
    <source>
        <dbReference type="EMBL" id="GGM31478.1"/>
    </source>
</evidence>
<name>A0ABQ2H5K5_9PSED</name>
<gene>
    <name evidence="1" type="ORF">GCM10009425_47620</name>
</gene>